<dbReference type="OrthoDB" id="5429780at2759"/>
<dbReference type="AlphaFoldDB" id="A0A9X0AFX2"/>
<comment type="caution">
    <text evidence="1">The sequence shown here is derived from an EMBL/GenBank/DDBJ whole genome shotgun (WGS) entry which is preliminary data.</text>
</comment>
<gene>
    <name evidence="1" type="ORF">OCU04_009842</name>
</gene>
<name>A0A9X0AFX2_9HELO</name>
<protein>
    <submittedName>
        <fullName evidence="1">Uncharacterized protein</fullName>
    </submittedName>
</protein>
<sequence length="367" mass="42134">MSLWDYIPLPPYEDGIPSFKLGLEEIVYLQQKQVILGDCVKGTWKINAACLNMSFRKKVEEASSGRASAESTNFFETIVPIDASTLPPITVPESTLSIPALLYIGWTEVAAEEIFDCWKDKSKPRKNCDDRDPSLIDYAISRVHARRDSFTPGMLEKLNARKEMIILGLSTPFQNEILDRDNNHPGGYVNTMDLHDWIIDKMGKRYRVLVIHLRYLKNYAATGVQAERRITDETLQEDSIRFLFRKKELPENKFFEEACEYRETIEAADQIPHTTSVHINSNEIRPYNIITSDLGTSIEEALSKGDPNHVQRNDFAEEERSPNRGEHHPGLRLYTYRQKVKTLWKIFQSSGQDNGVGRKIVKTRRPG</sequence>
<accession>A0A9X0AFX2</accession>
<reference evidence="1" key="1">
    <citation type="submission" date="2022-11" db="EMBL/GenBank/DDBJ databases">
        <title>Genome Resource of Sclerotinia nivalis Strain SnTB1, a Plant Pathogen Isolated from American Ginseng.</title>
        <authorList>
            <person name="Fan S."/>
        </authorList>
    </citation>
    <scope>NUCLEOTIDE SEQUENCE</scope>
    <source>
        <strain evidence="1">SnTB1</strain>
    </source>
</reference>
<organism evidence="1 2">
    <name type="scientific">Sclerotinia nivalis</name>
    <dbReference type="NCBI Taxonomy" id="352851"/>
    <lineage>
        <taxon>Eukaryota</taxon>
        <taxon>Fungi</taxon>
        <taxon>Dikarya</taxon>
        <taxon>Ascomycota</taxon>
        <taxon>Pezizomycotina</taxon>
        <taxon>Leotiomycetes</taxon>
        <taxon>Helotiales</taxon>
        <taxon>Sclerotiniaceae</taxon>
        <taxon>Sclerotinia</taxon>
    </lineage>
</organism>
<evidence type="ECO:0000313" key="1">
    <source>
        <dbReference type="EMBL" id="KAJ8062062.1"/>
    </source>
</evidence>
<dbReference type="Proteomes" id="UP001152300">
    <property type="component" value="Unassembled WGS sequence"/>
</dbReference>
<evidence type="ECO:0000313" key="2">
    <source>
        <dbReference type="Proteomes" id="UP001152300"/>
    </source>
</evidence>
<dbReference type="EMBL" id="JAPEIS010000011">
    <property type="protein sequence ID" value="KAJ8062062.1"/>
    <property type="molecule type" value="Genomic_DNA"/>
</dbReference>
<proteinExistence type="predicted"/>
<keyword evidence="2" id="KW-1185">Reference proteome</keyword>